<keyword evidence="2" id="KW-0812">Transmembrane</keyword>
<dbReference type="GO" id="GO:0016020">
    <property type="term" value="C:membrane"/>
    <property type="evidence" value="ECO:0007669"/>
    <property type="project" value="UniProtKB-SubCell"/>
</dbReference>
<evidence type="ECO:0000313" key="6">
    <source>
        <dbReference type="EMBL" id="AHG62768.1"/>
    </source>
</evidence>
<dbReference type="Pfam" id="PF04228">
    <property type="entry name" value="Zn_peptidase"/>
    <property type="match status" value="1"/>
</dbReference>
<dbReference type="PANTHER" id="PTHR30168:SF0">
    <property type="entry name" value="INNER MEMBRANE PROTEIN"/>
    <property type="match status" value="1"/>
</dbReference>
<accession>W0PCM4</accession>
<dbReference type="eggNOG" id="COG2321">
    <property type="taxonomic scope" value="Bacteria"/>
</dbReference>
<keyword evidence="3" id="KW-1133">Transmembrane helix</keyword>
<proteinExistence type="predicted"/>
<sequence length="292" mass="31404">MRLDDQEQSSNVEDRRGSGGFSRGGGGVRLGGGKIGIGTIVVALAAWYFLGINPMAILGGGDIMQQEPANQSQQTGSSGANDQDKVFISKVLKTTENVWSNIFKQNGGTYQNPSLVLYSGATRSACGVGQAAMGPFYCPGDHKVYLDMSFFHQMGAQMGVKGDFAQGYVLAHEVGHHVQNLLGVMDKVAQARSSMNERQANDLSVRVELQADCFAGIWAHELQKEGTIIEDGDIEEAMNAAAAVGDDHIQKQAQGYVVPDSFTHGSSQQRMSWFKRGLSAGDMKQCNTFAQQ</sequence>
<organism evidence="6 7">
    <name type="scientific">Advenella mimigardefordensis (strain DSM 17166 / LMG 22922 / DPN7)</name>
    <dbReference type="NCBI Taxonomy" id="1247726"/>
    <lineage>
        <taxon>Bacteria</taxon>
        <taxon>Pseudomonadati</taxon>
        <taxon>Pseudomonadota</taxon>
        <taxon>Betaproteobacteria</taxon>
        <taxon>Burkholderiales</taxon>
        <taxon>Alcaligenaceae</taxon>
    </lineage>
</organism>
<keyword evidence="4" id="KW-0472">Membrane</keyword>
<dbReference type="STRING" id="1247726.MIM_c06670"/>
<evidence type="ECO:0000313" key="7">
    <source>
        <dbReference type="Proteomes" id="UP000019095"/>
    </source>
</evidence>
<evidence type="ECO:0000256" key="3">
    <source>
        <dbReference type="ARBA" id="ARBA00022989"/>
    </source>
</evidence>
<feature type="region of interest" description="Disordered" evidence="5">
    <location>
        <begin position="1"/>
        <end position="24"/>
    </location>
</feature>
<dbReference type="RefSeq" id="WP_025371372.1">
    <property type="nucleotide sequence ID" value="NZ_CP003915.1"/>
</dbReference>
<dbReference type="InterPro" id="IPR007343">
    <property type="entry name" value="Uncharacterised_pept_Zn_put"/>
</dbReference>
<dbReference type="AlphaFoldDB" id="W0PCM4"/>
<comment type="subcellular location">
    <subcellularLocation>
        <location evidence="1">Membrane</location>
        <topology evidence="1">Single-pass membrane protein</topology>
    </subcellularLocation>
</comment>
<dbReference type="KEGG" id="amim:MIM_c06670"/>
<evidence type="ECO:0000256" key="5">
    <source>
        <dbReference type="SAM" id="MobiDB-lite"/>
    </source>
</evidence>
<keyword evidence="7" id="KW-1185">Reference proteome</keyword>
<evidence type="ECO:0000256" key="1">
    <source>
        <dbReference type="ARBA" id="ARBA00004167"/>
    </source>
</evidence>
<dbReference type="HOGENOM" id="CLU_059329_0_0_4"/>
<reference evidence="6 7" key="1">
    <citation type="journal article" date="2014" name="Microbiology">
        <title>Unravelling the complete genome sequence of Advenella mimigardefordensis strain DPN7T and novel insights in the catabolism of the xenobiotic polythioester precursor 3,3'-dithiodipropionate.</title>
        <authorList>
            <person name="Wubbeler J.H."/>
            <person name="Hiessl S."/>
            <person name="Schuldes J."/>
            <person name="Thurmer A."/>
            <person name="Daniel R."/>
            <person name="Steinbuchel A."/>
        </authorList>
    </citation>
    <scope>NUCLEOTIDE SEQUENCE [LARGE SCALE GENOMIC DNA]</scope>
    <source>
        <strain evidence="7">DSM 17166 / LMG 22922 / DPN7</strain>
    </source>
</reference>
<protein>
    <submittedName>
        <fullName evidence="6">Putative neutral zinc metallopeptidase</fullName>
    </submittedName>
</protein>
<dbReference type="OrthoDB" id="9774900at2"/>
<dbReference type="PANTHER" id="PTHR30168">
    <property type="entry name" value="PUTATIVE MEMBRANE PROTEIN YPFJ"/>
    <property type="match status" value="1"/>
</dbReference>
<dbReference type="PATRIC" id="fig|1247726.3.peg.724"/>
<evidence type="ECO:0000256" key="4">
    <source>
        <dbReference type="ARBA" id="ARBA00023136"/>
    </source>
</evidence>
<evidence type="ECO:0000256" key="2">
    <source>
        <dbReference type="ARBA" id="ARBA00022692"/>
    </source>
</evidence>
<dbReference type="Proteomes" id="UP000019095">
    <property type="component" value="Chromosome"/>
</dbReference>
<dbReference type="EMBL" id="CP003915">
    <property type="protein sequence ID" value="AHG62768.1"/>
    <property type="molecule type" value="Genomic_DNA"/>
</dbReference>
<gene>
    <name evidence="6" type="ORF">MIM_c06670</name>
</gene>
<name>W0PCM4_ADVMD</name>